<dbReference type="PANTHER" id="PTHR46580:SF4">
    <property type="entry name" value="ATP_GTP-BINDING PROTEIN"/>
    <property type="match status" value="1"/>
</dbReference>
<evidence type="ECO:0000256" key="1">
    <source>
        <dbReference type="ARBA" id="ARBA00022729"/>
    </source>
</evidence>
<protein>
    <submittedName>
        <fullName evidence="2">FG-GAP-like repeat-containing protein</fullName>
    </submittedName>
</protein>
<dbReference type="PANTHER" id="PTHR46580">
    <property type="entry name" value="SENSOR KINASE-RELATED"/>
    <property type="match status" value="1"/>
</dbReference>
<dbReference type="EMBL" id="BAABJE010000007">
    <property type="protein sequence ID" value="GAA4792815.1"/>
    <property type="molecule type" value="Genomic_DNA"/>
</dbReference>
<evidence type="ECO:0000313" key="2">
    <source>
        <dbReference type="EMBL" id="GAA4792815.1"/>
    </source>
</evidence>
<organism evidence="2 3">
    <name type="scientific">Lysobacter hankyongensis</name>
    <dbReference type="NCBI Taxonomy" id="1176535"/>
    <lineage>
        <taxon>Bacteria</taxon>
        <taxon>Pseudomonadati</taxon>
        <taxon>Pseudomonadota</taxon>
        <taxon>Gammaproteobacteria</taxon>
        <taxon>Lysobacterales</taxon>
        <taxon>Lysobacteraceae</taxon>
        <taxon>Lysobacter</taxon>
    </lineage>
</organism>
<sequence>MQSSYSMSAPEFLSDPAAAGALSVAVGDVSGDGRDDIAFLSLRSTPNPADSRMEIYVAYQRSDGRLDAAVRIAESNDTFAYQIATADLDRNGRADIVTTTRDGVLLLRSNGDGTFASSTAVAGDPADFSVTDVDRDGRLDILVDSSDASATVVHGDGLGGIAGTSTLPLPASAVRTTGDVTGDGLDDLILATIFNRPLQEFRIYPALASGGYAAPIVLSRPQDANHTSSLTVGDFNADGRGDLVLDEAKDSASLHLYLQDAQGNLAPSVAIPRERGAGTLIAADLDRDGRTDVAMGHSGWGYIGYYLQTGTGFTPETLVNAYQFQGRLYYFAAGDLNRDGCGDLVIARTSQSPVLLYGRGCPRPRIANCRFPAGVVQSSRLEAAGFASQVVDRYDDNPGVNVEQALPRRAGALFRNGRP</sequence>
<reference evidence="3" key="1">
    <citation type="journal article" date="2019" name="Int. J. Syst. Evol. Microbiol.">
        <title>The Global Catalogue of Microorganisms (GCM) 10K type strain sequencing project: providing services to taxonomists for standard genome sequencing and annotation.</title>
        <authorList>
            <consortium name="The Broad Institute Genomics Platform"/>
            <consortium name="The Broad Institute Genome Sequencing Center for Infectious Disease"/>
            <person name="Wu L."/>
            <person name="Ma J."/>
        </authorList>
    </citation>
    <scope>NUCLEOTIDE SEQUENCE [LARGE SCALE GENOMIC DNA]</scope>
    <source>
        <strain evidence="3">JCM 18204</strain>
    </source>
</reference>
<accession>A0ABP9BAC9</accession>
<dbReference type="RefSeq" id="WP_345302971.1">
    <property type="nucleotide sequence ID" value="NZ_BAABJE010000007.1"/>
</dbReference>
<evidence type="ECO:0000313" key="3">
    <source>
        <dbReference type="Proteomes" id="UP001499959"/>
    </source>
</evidence>
<keyword evidence="3" id="KW-1185">Reference proteome</keyword>
<dbReference type="Gene3D" id="2.130.10.130">
    <property type="entry name" value="Integrin alpha, N-terminal"/>
    <property type="match status" value="2"/>
</dbReference>
<keyword evidence="1" id="KW-0732">Signal</keyword>
<dbReference type="InterPro" id="IPR013517">
    <property type="entry name" value="FG-GAP"/>
</dbReference>
<dbReference type="Pfam" id="PF13517">
    <property type="entry name" value="FG-GAP_3"/>
    <property type="match status" value="3"/>
</dbReference>
<dbReference type="Proteomes" id="UP001499959">
    <property type="component" value="Unassembled WGS sequence"/>
</dbReference>
<proteinExistence type="predicted"/>
<comment type="caution">
    <text evidence="2">The sequence shown here is derived from an EMBL/GenBank/DDBJ whole genome shotgun (WGS) entry which is preliminary data.</text>
</comment>
<dbReference type="InterPro" id="IPR028994">
    <property type="entry name" value="Integrin_alpha_N"/>
</dbReference>
<dbReference type="SUPFAM" id="SSF69318">
    <property type="entry name" value="Integrin alpha N-terminal domain"/>
    <property type="match status" value="1"/>
</dbReference>
<name>A0ABP9BAC9_9GAMM</name>
<gene>
    <name evidence="2" type="ORF">GCM10023307_17880</name>
</gene>